<keyword evidence="4 7" id="KW-0732">Signal</keyword>
<dbReference type="GO" id="GO:0005886">
    <property type="term" value="C:plasma membrane"/>
    <property type="evidence" value="ECO:0007669"/>
    <property type="project" value="UniProtKB-SubCell"/>
</dbReference>
<comment type="caution">
    <text evidence="9">The sequence shown here is derived from an EMBL/GenBank/DDBJ whole genome shotgun (WGS) entry which is preliminary data.</text>
</comment>
<dbReference type="Gene3D" id="3.40.50.2300">
    <property type="match status" value="2"/>
</dbReference>
<dbReference type="EMBL" id="PNHQ01000013">
    <property type="protein sequence ID" value="PMC79517.1"/>
    <property type="molecule type" value="Genomic_DNA"/>
</dbReference>
<dbReference type="PROSITE" id="PS51257">
    <property type="entry name" value="PROKAR_LIPOPROTEIN"/>
    <property type="match status" value="1"/>
</dbReference>
<evidence type="ECO:0000256" key="3">
    <source>
        <dbReference type="ARBA" id="ARBA00022475"/>
    </source>
</evidence>
<evidence type="ECO:0000256" key="5">
    <source>
        <dbReference type="ARBA" id="ARBA00023136"/>
    </source>
</evidence>
<evidence type="ECO:0000313" key="10">
    <source>
        <dbReference type="Proteomes" id="UP000235701"/>
    </source>
</evidence>
<keyword evidence="5" id="KW-0472">Membrane</keyword>
<dbReference type="InterPro" id="IPR028082">
    <property type="entry name" value="Peripla_BP_I"/>
</dbReference>
<dbReference type="CDD" id="cd06354">
    <property type="entry name" value="PBP1_PrnA-like"/>
    <property type="match status" value="1"/>
</dbReference>
<dbReference type="InterPro" id="IPR003760">
    <property type="entry name" value="PnrA-like"/>
</dbReference>
<keyword evidence="10" id="KW-1185">Reference proteome</keyword>
<sequence>MSTKFKNIVLLAGSVFALAACQGQNAGTESSSSDAQAGASSSTEATGDYAIGMITDEGGVDDRSFNQSAWEGMQAWSEETGNKVQYYESTDSSDFVPNFNTAIADGYDIIFGMGFMLEDTFNEVAPANPDQQFAFIDGQVDQPNVVSMTFKDQESAFLAGIAAASTSETGKVGFVGGMKTPGIDRFETGFKAGVAYVDDSIEVDAQYVESFGDAATGQQIANAMYTSGVDVIYTAAGGSGNGVFTEARNRLEADSEANIWVIGVDRDQTEEGEWSGGNFTLTSTIKDTGSAIVAITEQTMENEFPGGELVEYGLADKTVDVTKGNLDDETWATIEDAKQQIIDGEIDVPEFSYSAE</sequence>
<protein>
    <submittedName>
        <fullName evidence="9">BMP family ABC transporter substrate-binding protein</fullName>
    </submittedName>
</protein>
<organism evidence="9 10">
    <name type="scientific">Aerococcus viridans</name>
    <dbReference type="NCBI Taxonomy" id="1377"/>
    <lineage>
        <taxon>Bacteria</taxon>
        <taxon>Bacillati</taxon>
        <taxon>Bacillota</taxon>
        <taxon>Bacilli</taxon>
        <taxon>Lactobacillales</taxon>
        <taxon>Aerococcaceae</taxon>
        <taxon>Aerococcus</taxon>
    </lineage>
</organism>
<evidence type="ECO:0000256" key="2">
    <source>
        <dbReference type="ARBA" id="ARBA00008610"/>
    </source>
</evidence>
<feature type="domain" description="ABC transporter substrate-binding protein PnrA-like" evidence="8">
    <location>
        <begin position="53"/>
        <end position="350"/>
    </location>
</feature>
<name>A0A2N6UD87_9LACT</name>
<dbReference type="RefSeq" id="WP_070468730.1">
    <property type="nucleotide sequence ID" value="NZ_PNHQ01000013.1"/>
</dbReference>
<reference evidence="9 10" key="1">
    <citation type="submission" date="2017-09" db="EMBL/GenBank/DDBJ databases">
        <title>Bacterial strain isolated from the female urinary microbiota.</title>
        <authorList>
            <person name="Thomas-White K."/>
            <person name="Kumar N."/>
            <person name="Forster S."/>
            <person name="Putonti C."/>
            <person name="Lawley T."/>
            <person name="Wolfe A.J."/>
        </authorList>
    </citation>
    <scope>NUCLEOTIDE SEQUENCE [LARGE SCALE GENOMIC DNA]</scope>
    <source>
        <strain evidence="9 10">UMB0240</strain>
    </source>
</reference>
<proteinExistence type="inferred from homology"/>
<feature type="signal peptide" evidence="7">
    <location>
        <begin position="1"/>
        <end position="19"/>
    </location>
</feature>
<dbReference type="PANTHER" id="PTHR34296:SF2">
    <property type="entry name" value="ABC TRANSPORTER GUANOSINE-BINDING PROTEIN NUPN"/>
    <property type="match status" value="1"/>
</dbReference>
<gene>
    <name evidence="9" type="ORF">CJ191_06050</name>
</gene>
<evidence type="ECO:0000256" key="6">
    <source>
        <dbReference type="ARBA" id="ARBA00023288"/>
    </source>
</evidence>
<evidence type="ECO:0000256" key="7">
    <source>
        <dbReference type="SAM" id="SignalP"/>
    </source>
</evidence>
<dbReference type="SUPFAM" id="SSF53822">
    <property type="entry name" value="Periplasmic binding protein-like I"/>
    <property type="match status" value="1"/>
</dbReference>
<keyword evidence="3" id="KW-1003">Cell membrane</keyword>
<dbReference type="InterPro" id="IPR050957">
    <property type="entry name" value="BMP_lipoprotein"/>
</dbReference>
<evidence type="ECO:0000259" key="8">
    <source>
        <dbReference type="Pfam" id="PF02608"/>
    </source>
</evidence>
<dbReference type="Pfam" id="PF02608">
    <property type="entry name" value="Bmp"/>
    <property type="match status" value="1"/>
</dbReference>
<dbReference type="AlphaFoldDB" id="A0A2N6UD87"/>
<accession>A0A2N6UD87</accession>
<evidence type="ECO:0000313" key="9">
    <source>
        <dbReference type="EMBL" id="PMC79517.1"/>
    </source>
</evidence>
<comment type="subcellular location">
    <subcellularLocation>
        <location evidence="1">Cell membrane</location>
        <topology evidence="1">Lipid-anchor</topology>
    </subcellularLocation>
</comment>
<evidence type="ECO:0000256" key="1">
    <source>
        <dbReference type="ARBA" id="ARBA00004193"/>
    </source>
</evidence>
<keyword evidence="6" id="KW-0449">Lipoprotein</keyword>
<feature type="chain" id="PRO_5038537554" evidence="7">
    <location>
        <begin position="20"/>
        <end position="356"/>
    </location>
</feature>
<comment type="similarity">
    <text evidence="2">Belongs to the BMP lipoprotein family.</text>
</comment>
<evidence type="ECO:0000256" key="4">
    <source>
        <dbReference type="ARBA" id="ARBA00022729"/>
    </source>
</evidence>
<dbReference type="Proteomes" id="UP000235701">
    <property type="component" value="Unassembled WGS sequence"/>
</dbReference>
<dbReference type="OrthoDB" id="9784230at2"/>
<dbReference type="PANTHER" id="PTHR34296">
    <property type="entry name" value="TRANSCRIPTIONAL ACTIVATOR PROTEIN MED"/>
    <property type="match status" value="1"/>
</dbReference>